<dbReference type="Proteomes" id="UP000677265">
    <property type="component" value="Unassembled WGS sequence"/>
</dbReference>
<dbReference type="InterPro" id="IPR036785">
    <property type="entry name" value="YkyA-like_sf"/>
</dbReference>
<keyword evidence="5" id="KW-1185">Reference proteome</keyword>
<feature type="signal peptide" evidence="2">
    <location>
        <begin position="1"/>
        <end position="23"/>
    </location>
</feature>
<organism evidence="3">
    <name type="scientific">Neobacillus citreus</name>
    <dbReference type="NCBI Taxonomy" id="2833578"/>
    <lineage>
        <taxon>Bacteria</taxon>
        <taxon>Bacillati</taxon>
        <taxon>Bacillota</taxon>
        <taxon>Bacilli</taxon>
        <taxon>Bacillales</taxon>
        <taxon>Bacillaceae</taxon>
        <taxon>Neobacillus</taxon>
    </lineage>
</organism>
<proteinExistence type="predicted"/>
<dbReference type="PROSITE" id="PS51257">
    <property type="entry name" value="PROKAR_LIPOPROTEIN"/>
    <property type="match status" value="1"/>
</dbReference>
<protein>
    <submittedName>
        <fullName evidence="3">YkyA family protein</fullName>
    </submittedName>
</protein>
<reference evidence="3" key="1">
    <citation type="submission" date="2021-05" db="EMBL/GenBank/DDBJ databases">
        <title>Novel Bacillus species.</title>
        <authorList>
            <person name="Liu G."/>
        </authorList>
    </citation>
    <scope>NUCLEOTIDE SEQUENCE</scope>
    <source>
        <strain evidence="3 5">FJAT-50051</strain>
    </source>
</reference>
<dbReference type="AlphaFoldDB" id="A0A942SWD6"/>
<dbReference type="EMBL" id="JAGYPE020000012">
    <property type="protein sequence ID" value="MCH6265726.1"/>
    <property type="molecule type" value="Genomic_DNA"/>
</dbReference>
<sequence length="218" mass="25595">MKRKRYALFIFALILILSGCTSEKDPTKEMYDVLEKVVAKEKGFEEQQEPLVSLEKKEKALYDQIIKLGMKEYEQIVKLSDEALDSADKRKELLEKETNSLKESEKEFQKVKKIKDQLKDPEQKKLANELYDIMMQRYRAHDVLYSNYSEALKNDKELYEMFKNKELPLDALEAQVMKVNETYKNVLAANESFNKLTEEYNATKLSFYKQAGIKSSNK</sequence>
<dbReference type="EMBL" id="JAGYPE010000001">
    <property type="protein sequence ID" value="MBS4180993.1"/>
    <property type="molecule type" value="Genomic_DNA"/>
</dbReference>
<accession>A0A942SWD6</accession>
<feature type="coiled-coil region" evidence="1">
    <location>
        <begin position="77"/>
        <end position="114"/>
    </location>
</feature>
<name>A0A942SWD6_9BACI</name>
<dbReference type="RefSeq" id="WP_213140894.1">
    <property type="nucleotide sequence ID" value="NZ_JAGYPE020000012.1"/>
</dbReference>
<dbReference type="SUPFAM" id="SSF140423">
    <property type="entry name" value="MW0975(SA0943)-like"/>
    <property type="match status" value="1"/>
</dbReference>
<evidence type="ECO:0000313" key="3">
    <source>
        <dbReference type="EMBL" id="MBS4180993.1"/>
    </source>
</evidence>
<comment type="caution">
    <text evidence="3">The sequence shown here is derived from an EMBL/GenBank/DDBJ whole genome shotgun (WGS) entry which is preliminary data.</text>
</comment>
<dbReference type="InterPro" id="IPR019454">
    <property type="entry name" value="Lipoprot_YkyA-like"/>
</dbReference>
<keyword evidence="1" id="KW-0175">Coiled coil</keyword>
<evidence type="ECO:0000313" key="5">
    <source>
        <dbReference type="Proteomes" id="UP000677265"/>
    </source>
</evidence>
<dbReference type="Gene3D" id="1.20.120.570">
    <property type="entry name" value="YkyA-like"/>
    <property type="match status" value="1"/>
</dbReference>
<gene>
    <name evidence="4" type="ORF">KHB02_009275</name>
    <name evidence="3" type="ORF">KHB02_06235</name>
</gene>
<keyword evidence="2" id="KW-0732">Signal</keyword>
<evidence type="ECO:0000256" key="2">
    <source>
        <dbReference type="SAM" id="SignalP"/>
    </source>
</evidence>
<dbReference type="Pfam" id="PF10368">
    <property type="entry name" value="YkyA"/>
    <property type="match status" value="1"/>
</dbReference>
<feature type="chain" id="PRO_5044697226" evidence="2">
    <location>
        <begin position="24"/>
        <end position="218"/>
    </location>
</feature>
<evidence type="ECO:0000256" key="1">
    <source>
        <dbReference type="SAM" id="Coils"/>
    </source>
</evidence>
<evidence type="ECO:0000313" key="4">
    <source>
        <dbReference type="EMBL" id="MCH6265726.1"/>
    </source>
</evidence>